<name>A0ABP8WCZ5_9ACTN</name>
<dbReference type="RefSeq" id="WP_345266498.1">
    <property type="nucleotide sequence ID" value="NZ_BAABIM010000002.1"/>
</dbReference>
<organism evidence="3 4">
    <name type="scientific">Nocardioides nanhaiensis</name>
    <dbReference type="NCBI Taxonomy" id="1476871"/>
    <lineage>
        <taxon>Bacteria</taxon>
        <taxon>Bacillati</taxon>
        <taxon>Actinomycetota</taxon>
        <taxon>Actinomycetes</taxon>
        <taxon>Propionibacteriales</taxon>
        <taxon>Nocardioidaceae</taxon>
        <taxon>Nocardioides</taxon>
    </lineage>
</organism>
<sequence>MRRRPTSVAATRRPLPSLPGRLLTVLLLGLLSALLPGCGQADDPPTGPRADTGAPEAGPVVAHLSPGAGDGMAALIQGPLELTGDCLLVGGYPVVWPHGTTWDAEAGRVRLPDGEAVGEGDRVSGGGGYLYLADLGPDLADPLAACPVNEYGEVAMFNPGEEITVG</sequence>
<feature type="chain" id="PRO_5047044170" evidence="2">
    <location>
        <begin position="42"/>
        <end position="166"/>
    </location>
</feature>
<dbReference type="Proteomes" id="UP001500621">
    <property type="component" value="Unassembled WGS sequence"/>
</dbReference>
<dbReference type="EMBL" id="BAABIM010000002">
    <property type="protein sequence ID" value="GAA4687157.1"/>
    <property type="molecule type" value="Genomic_DNA"/>
</dbReference>
<keyword evidence="2" id="KW-0732">Signal</keyword>
<evidence type="ECO:0000313" key="4">
    <source>
        <dbReference type="Proteomes" id="UP001500621"/>
    </source>
</evidence>
<keyword evidence="4" id="KW-1185">Reference proteome</keyword>
<gene>
    <name evidence="3" type="ORF">GCM10023226_26210</name>
</gene>
<accession>A0ABP8WCZ5</accession>
<proteinExistence type="predicted"/>
<protein>
    <submittedName>
        <fullName evidence="3">Uncharacterized protein</fullName>
    </submittedName>
</protein>
<evidence type="ECO:0000256" key="2">
    <source>
        <dbReference type="SAM" id="SignalP"/>
    </source>
</evidence>
<feature type="signal peptide" evidence="2">
    <location>
        <begin position="1"/>
        <end position="41"/>
    </location>
</feature>
<evidence type="ECO:0000313" key="3">
    <source>
        <dbReference type="EMBL" id="GAA4687157.1"/>
    </source>
</evidence>
<comment type="caution">
    <text evidence="3">The sequence shown here is derived from an EMBL/GenBank/DDBJ whole genome shotgun (WGS) entry which is preliminary data.</text>
</comment>
<feature type="region of interest" description="Disordered" evidence="1">
    <location>
        <begin position="39"/>
        <end position="58"/>
    </location>
</feature>
<reference evidence="4" key="1">
    <citation type="journal article" date="2019" name="Int. J. Syst. Evol. Microbiol.">
        <title>The Global Catalogue of Microorganisms (GCM) 10K type strain sequencing project: providing services to taxonomists for standard genome sequencing and annotation.</title>
        <authorList>
            <consortium name="The Broad Institute Genomics Platform"/>
            <consortium name="The Broad Institute Genome Sequencing Center for Infectious Disease"/>
            <person name="Wu L."/>
            <person name="Ma J."/>
        </authorList>
    </citation>
    <scope>NUCLEOTIDE SEQUENCE [LARGE SCALE GENOMIC DNA]</scope>
    <source>
        <strain evidence="4">JCM 18127</strain>
    </source>
</reference>
<evidence type="ECO:0000256" key="1">
    <source>
        <dbReference type="SAM" id="MobiDB-lite"/>
    </source>
</evidence>